<dbReference type="PANTHER" id="PTHR30388:SF4">
    <property type="entry name" value="MOLYBDENUM COFACTOR INSERTION CHAPERONE PAOD"/>
    <property type="match status" value="1"/>
</dbReference>
<dbReference type="AlphaFoldDB" id="A0A432V7U1"/>
<dbReference type="OrthoDB" id="9815497at2"/>
<protein>
    <submittedName>
        <fullName evidence="3">XdhC family protein</fullName>
    </submittedName>
</protein>
<dbReference type="InterPro" id="IPR052698">
    <property type="entry name" value="MoCofactor_Util/Proc"/>
</dbReference>
<dbReference type="PANTHER" id="PTHR30388">
    <property type="entry name" value="ALDEHYDE OXIDOREDUCTASE MOLYBDENUM COFACTOR ASSEMBLY PROTEIN"/>
    <property type="match status" value="1"/>
</dbReference>
<evidence type="ECO:0000313" key="3">
    <source>
        <dbReference type="EMBL" id="RUM98200.1"/>
    </source>
</evidence>
<evidence type="ECO:0000259" key="2">
    <source>
        <dbReference type="Pfam" id="PF13478"/>
    </source>
</evidence>
<reference evidence="3 4" key="1">
    <citation type="submission" date="2018-11" db="EMBL/GenBank/DDBJ databases">
        <title>Pseudaminobacter arsenicus sp. nov., an arsenic-resistant bacterium isolated from arsenic-rich aquifers.</title>
        <authorList>
            <person name="Mu Y."/>
        </authorList>
    </citation>
    <scope>NUCLEOTIDE SEQUENCE [LARGE SCALE GENOMIC DNA]</scope>
    <source>
        <strain evidence="3 4">CB3</strain>
    </source>
</reference>
<feature type="domain" description="XdhC- CoxI" evidence="1">
    <location>
        <begin position="24"/>
        <end position="89"/>
    </location>
</feature>
<dbReference type="Pfam" id="PF13478">
    <property type="entry name" value="XdhC_C"/>
    <property type="match status" value="1"/>
</dbReference>
<dbReference type="Gene3D" id="3.40.50.720">
    <property type="entry name" value="NAD(P)-binding Rossmann-like Domain"/>
    <property type="match status" value="1"/>
</dbReference>
<evidence type="ECO:0000259" key="1">
    <source>
        <dbReference type="Pfam" id="PF02625"/>
    </source>
</evidence>
<dbReference type="EMBL" id="RKST01000007">
    <property type="protein sequence ID" value="RUM98200.1"/>
    <property type="molecule type" value="Genomic_DNA"/>
</dbReference>
<evidence type="ECO:0000313" key="4">
    <source>
        <dbReference type="Proteomes" id="UP000281647"/>
    </source>
</evidence>
<dbReference type="Pfam" id="PF02625">
    <property type="entry name" value="XdhC_CoxI"/>
    <property type="match status" value="1"/>
</dbReference>
<dbReference type="InterPro" id="IPR003777">
    <property type="entry name" value="XdhC_CoxI"/>
</dbReference>
<dbReference type="RefSeq" id="WP_128626580.1">
    <property type="nucleotide sequence ID" value="NZ_RKST01000007.1"/>
</dbReference>
<organism evidence="3 4">
    <name type="scientific">Borborobacter arsenicus</name>
    <dbReference type="NCBI Taxonomy" id="1851146"/>
    <lineage>
        <taxon>Bacteria</taxon>
        <taxon>Pseudomonadati</taxon>
        <taxon>Pseudomonadota</taxon>
        <taxon>Alphaproteobacteria</taxon>
        <taxon>Hyphomicrobiales</taxon>
        <taxon>Phyllobacteriaceae</taxon>
        <taxon>Borborobacter</taxon>
    </lineage>
</organism>
<dbReference type="InterPro" id="IPR027051">
    <property type="entry name" value="XdhC_Rossmann_dom"/>
</dbReference>
<proteinExistence type="predicted"/>
<sequence length="322" mass="34811">MRKPDGTWERVEEYVIDFALDRMRAGERVALVTLVQIEGSSPRPLGSQMAVSESGDWVGYLSGGCIERAIVAEALAAIEQGSNRRVRYGRGSKYLDIQLPCGSAIELVLDVNVSEGELAAIDLALARRQAAALRVPGGSEADPHEAFIRHYYPRRRLIVAGVGPAAIQLARLGRLSGFESVLFSPDEETRNAAEGEGVLTVVVGRGTSPDFQADSRSAIVLMFHDHDWEKRLIPAALQTPAFYIGAMGSRRTQRQRMEMLELDGVDPVQLGRIKGPAGLFSGAKTASDVAVSVLAEVMQMERGANVAFLSCEQGSVGQTIKM</sequence>
<keyword evidence="4" id="KW-1185">Reference proteome</keyword>
<dbReference type="Proteomes" id="UP000281647">
    <property type="component" value="Unassembled WGS sequence"/>
</dbReference>
<name>A0A432V7U1_9HYPH</name>
<feature type="domain" description="XdhC Rossmann" evidence="2">
    <location>
        <begin position="157"/>
        <end position="297"/>
    </location>
</feature>
<gene>
    <name evidence="3" type="ORF">EET67_08825</name>
</gene>
<accession>A0A432V7U1</accession>
<comment type="caution">
    <text evidence="3">The sequence shown here is derived from an EMBL/GenBank/DDBJ whole genome shotgun (WGS) entry which is preliminary data.</text>
</comment>